<evidence type="ECO:0000313" key="8">
    <source>
        <dbReference type="Proteomes" id="UP000199727"/>
    </source>
</evidence>
<dbReference type="GO" id="GO:0005634">
    <property type="term" value="C:nucleus"/>
    <property type="evidence" value="ECO:0007669"/>
    <property type="project" value="UniProtKB-SubCell"/>
</dbReference>
<dbReference type="OrthoDB" id="4454541at2759"/>
<sequence length="802" mass="89854">MSQPENNGVGSSGLPNDGTGPSRPAPKRKSRSTRGLLNKVVALEDQMQHVQSNLENVVSLLLRLAPTALPAGSQVSTNPARHNIAQLGSNGSHNHVQTPSSGLCETSEQRPVSSLEQWVQQIAGNASSTTADLQQQSVHQDRTAGGSTAEGSEMSSEDERDHTVEEETKEGLCFMRDMLRSEERKRLHADGHWDSPREPGLSSHRDQEHITADGGGDRTEPDGCLRNLRLKRKRGANDLGSPDRLPAKMRDPINLGFCSEAQGKDLFDMFFRGAHSFMPVFDPSRDSWESLRHRSPFCISAILFVGQKIKDAGHEPSNLQRLLREHAESIGKSTLFCPIADTEALQAMIILASWGDTGWRPGSHAVSMAIDMELYKCLPRLSERLQTPSAFTNDRDEDTERRLVIGSRLWLLVCKMAIEMAYNYGRPILIDEALIFPHLHSLLKHPAHLPTDSRIVAFCELLYLRLTLHKSTISGTHQELDQLLQIFNDEALGWEERWRNYYIQQGVSLDNILVTDLTTQRCFGSVLANSCLLRAIRSPHDIERLSPHRRRLLLASLDDARLIASRVITTEKDKLLHANHYSHVALASVTRIYIRLATLLPGSVDLRKVARDLSQLTEVLARFPGFHFAQQLRYAISKARQKKILPPETRPTSPRSFFNHSVEYTRQNQPKPRSSSVPSMPWFNHFPPSELALQHHQGEIAPEQPGSTSNTMTSESPVEFDPFLAEHVLNETFNQVRPLDGISEWNPQPVEGENWNQCSQGGNQTGWLPSQPSVGTAIPDAHNSFLSWLEFPVLDFSDFDTQ</sequence>
<dbReference type="InterPro" id="IPR051089">
    <property type="entry name" value="prtT"/>
</dbReference>
<reference evidence="7 8" key="1">
    <citation type="submission" date="2017-06" db="EMBL/GenBank/DDBJ databases">
        <title>Global population genomics of the pathogenic fungus Cryptococcus neoformans var. grubii.</title>
        <authorList>
            <person name="Cuomo C."/>
            <person name="Litvintseva A."/>
            <person name="Chen Y."/>
            <person name="Young S."/>
            <person name="Zeng Q."/>
            <person name="Chapman S."/>
            <person name="Gujja S."/>
            <person name="Saif S."/>
            <person name="Birren B."/>
        </authorList>
    </citation>
    <scope>NUCLEOTIDE SEQUENCE [LARGE SCALE GENOMIC DNA]</scope>
    <source>
        <strain evidence="7 8">Tu259-1</strain>
    </source>
</reference>
<comment type="caution">
    <text evidence="7">The sequence shown here is derived from an EMBL/GenBank/DDBJ whole genome shotgun (WGS) entry which is preliminary data.</text>
</comment>
<dbReference type="GO" id="GO:0000981">
    <property type="term" value="F:DNA-binding transcription factor activity, RNA polymerase II-specific"/>
    <property type="evidence" value="ECO:0007669"/>
    <property type="project" value="TreeGrafter"/>
</dbReference>
<keyword evidence="2" id="KW-0805">Transcription regulation</keyword>
<proteinExistence type="predicted"/>
<keyword evidence="4" id="KW-0804">Transcription</keyword>
<feature type="compositionally biased region" description="Polar residues" evidence="6">
    <location>
        <begin position="145"/>
        <end position="154"/>
    </location>
</feature>
<feature type="region of interest" description="Disordered" evidence="6">
    <location>
        <begin position="187"/>
        <end position="223"/>
    </location>
</feature>
<evidence type="ECO:0008006" key="9">
    <source>
        <dbReference type="Google" id="ProtNLM"/>
    </source>
</evidence>
<protein>
    <recommendedName>
        <fullName evidence="9">Transcription factor domain-containing protein</fullName>
    </recommendedName>
</protein>
<evidence type="ECO:0000256" key="6">
    <source>
        <dbReference type="SAM" id="MobiDB-lite"/>
    </source>
</evidence>
<accession>A0A854Q869</accession>
<dbReference type="CDD" id="cd12148">
    <property type="entry name" value="fungal_TF_MHR"/>
    <property type="match status" value="1"/>
</dbReference>
<feature type="compositionally biased region" description="Basic and acidic residues" evidence="6">
    <location>
        <begin position="157"/>
        <end position="170"/>
    </location>
</feature>
<evidence type="ECO:0000256" key="1">
    <source>
        <dbReference type="ARBA" id="ARBA00004123"/>
    </source>
</evidence>
<feature type="region of interest" description="Disordered" evidence="6">
    <location>
        <begin position="1"/>
        <end position="37"/>
    </location>
</feature>
<evidence type="ECO:0000256" key="3">
    <source>
        <dbReference type="ARBA" id="ARBA00023125"/>
    </source>
</evidence>
<evidence type="ECO:0000256" key="2">
    <source>
        <dbReference type="ARBA" id="ARBA00023015"/>
    </source>
</evidence>
<keyword evidence="3" id="KW-0238">DNA-binding</keyword>
<gene>
    <name evidence="7" type="ORF">C361_04556</name>
</gene>
<feature type="region of interest" description="Disordered" evidence="6">
    <location>
        <begin position="83"/>
        <end position="109"/>
    </location>
</feature>
<name>A0A854Q869_CRYNE</name>
<organism evidence="7 8">
    <name type="scientific">Cryptococcus neoformans Tu259-1</name>
    <dbReference type="NCBI Taxonomy" id="1230072"/>
    <lineage>
        <taxon>Eukaryota</taxon>
        <taxon>Fungi</taxon>
        <taxon>Dikarya</taxon>
        <taxon>Basidiomycota</taxon>
        <taxon>Agaricomycotina</taxon>
        <taxon>Tremellomycetes</taxon>
        <taxon>Tremellales</taxon>
        <taxon>Cryptococcaceae</taxon>
        <taxon>Cryptococcus</taxon>
        <taxon>Cryptococcus neoformans species complex</taxon>
    </lineage>
</organism>
<dbReference type="PANTHER" id="PTHR31845">
    <property type="entry name" value="FINGER DOMAIN PROTEIN, PUTATIVE-RELATED"/>
    <property type="match status" value="1"/>
</dbReference>
<dbReference type="AlphaFoldDB" id="A0A854Q869"/>
<evidence type="ECO:0000313" key="7">
    <source>
        <dbReference type="EMBL" id="OXG18431.1"/>
    </source>
</evidence>
<feature type="compositionally biased region" description="Polar residues" evidence="6">
    <location>
        <begin position="126"/>
        <end position="138"/>
    </location>
</feature>
<dbReference type="EMBL" id="AMKT01000056">
    <property type="protein sequence ID" value="OXG18431.1"/>
    <property type="molecule type" value="Genomic_DNA"/>
</dbReference>
<evidence type="ECO:0000256" key="4">
    <source>
        <dbReference type="ARBA" id="ARBA00023163"/>
    </source>
</evidence>
<dbReference type="Proteomes" id="UP000199727">
    <property type="component" value="Unassembled WGS sequence"/>
</dbReference>
<keyword evidence="5" id="KW-0539">Nucleus</keyword>
<dbReference type="GO" id="GO:0000976">
    <property type="term" value="F:transcription cis-regulatory region binding"/>
    <property type="evidence" value="ECO:0007669"/>
    <property type="project" value="TreeGrafter"/>
</dbReference>
<evidence type="ECO:0000256" key="5">
    <source>
        <dbReference type="ARBA" id="ARBA00023242"/>
    </source>
</evidence>
<comment type="subcellular location">
    <subcellularLocation>
        <location evidence="1">Nucleus</location>
    </subcellularLocation>
</comment>
<dbReference type="PANTHER" id="PTHR31845:SF17">
    <property type="entry name" value="ZN(II)2CYS6 TRANSCRIPTION FACTOR (EUROFUNG)"/>
    <property type="match status" value="1"/>
</dbReference>
<feature type="region of interest" description="Disordered" evidence="6">
    <location>
        <begin position="126"/>
        <end position="173"/>
    </location>
</feature>